<gene>
    <name evidence="2" type="ORF">CA163_24395</name>
</gene>
<protein>
    <recommendedName>
        <fullName evidence="1">Schlafen group 3-like DNA/RNA helicase domain-containing protein</fullName>
    </recommendedName>
</protein>
<evidence type="ECO:0000313" key="2">
    <source>
        <dbReference type="EMBL" id="OXE30237.1"/>
    </source>
</evidence>
<feature type="non-terminal residue" evidence="2">
    <location>
        <position position="1"/>
    </location>
</feature>
<proteinExistence type="predicted"/>
<feature type="non-terminal residue" evidence="2">
    <location>
        <position position="118"/>
    </location>
</feature>
<evidence type="ECO:0000313" key="3">
    <source>
        <dbReference type="Proteomes" id="UP000214596"/>
    </source>
</evidence>
<dbReference type="Pfam" id="PF09848">
    <property type="entry name" value="SLFN-g3_helicase"/>
    <property type="match status" value="1"/>
</dbReference>
<dbReference type="InterPro" id="IPR018647">
    <property type="entry name" value="SLFN_3-like_DNA/RNA_helicase"/>
</dbReference>
<dbReference type="Proteomes" id="UP000214596">
    <property type="component" value="Unassembled WGS sequence"/>
</dbReference>
<reference evidence="2 3" key="1">
    <citation type="journal article" date="2017" name="Appl. Environ. Microbiol.">
        <title>Parallel evolution of two clades of a major Atlantic endemic Vibrio parahaemolyticus pathogen lineage by independent acquisition of related pathogenicity islands.</title>
        <authorList>
            <person name="Xu F."/>
            <person name="Gonzalez-Escalona N."/>
            <person name="Drees K.P."/>
            <person name="Sebra R.P."/>
            <person name="Cooper V.S."/>
            <person name="Jones S.H."/>
            <person name="Whistler C.A."/>
        </authorList>
    </citation>
    <scope>NUCLEOTIDE SEQUENCE [LARGE SCALE GENOMIC DNA]</scope>
    <source>
        <strain evidence="2 3">MAVP-3</strain>
    </source>
</reference>
<feature type="domain" description="Schlafen group 3-like DNA/RNA helicase" evidence="1">
    <location>
        <begin position="14"/>
        <end position="90"/>
    </location>
</feature>
<sequence>QGGKFIEEVQKDKYKPGKHIGSWYVEPPSSENSCCQFEAACTEFSCQGLELSLALFNWGQDMVFRNGKLVVTDRRQYEHYTEGSYRVLPSRGRSGLVIKCDDQETFEYLKKCGMQVIP</sequence>
<dbReference type="AlphaFoldDB" id="A0A227J6W9"/>
<name>A0A227J6W9_VIBPH</name>
<comment type="caution">
    <text evidence="2">The sequence shown here is derived from an EMBL/GenBank/DDBJ whole genome shotgun (WGS) entry which is preliminary data.</text>
</comment>
<accession>A0A227J6W9</accession>
<organism evidence="2 3">
    <name type="scientific">Vibrio parahaemolyticus</name>
    <dbReference type="NCBI Taxonomy" id="670"/>
    <lineage>
        <taxon>Bacteria</taxon>
        <taxon>Pseudomonadati</taxon>
        <taxon>Pseudomonadota</taxon>
        <taxon>Gammaproteobacteria</taxon>
        <taxon>Vibrionales</taxon>
        <taxon>Vibrionaceae</taxon>
        <taxon>Vibrio</taxon>
    </lineage>
</organism>
<evidence type="ECO:0000259" key="1">
    <source>
        <dbReference type="Pfam" id="PF09848"/>
    </source>
</evidence>
<dbReference type="EMBL" id="NIXT01002415">
    <property type="protein sequence ID" value="OXE30237.1"/>
    <property type="molecule type" value="Genomic_DNA"/>
</dbReference>